<feature type="domain" description="Ig-like" evidence="4">
    <location>
        <begin position="1177"/>
        <end position="1272"/>
    </location>
</feature>
<feature type="domain" description="Ig-like" evidence="4">
    <location>
        <begin position="1283"/>
        <end position="1385"/>
    </location>
</feature>
<feature type="domain" description="Ig-like" evidence="4">
    <location>
        <begin position="1838"/>
        <end position="1919"/>
    </location>
</feature>
<dbReference type="SMART" id="SM00408">
    <property type="entry name" value="IGc2"/>
    <property type="match status" value="29"/>
</dbReference>
<dbReference type="SUPFAM" id="SSF48726">
    <property type="entry name" value="Immunoglobulin"/>
    <property type="match status" value="29"/>
</dbReference>
<feature type="domain" description="Ig-like" evidence="4">
    <location>
        <begin position="848"/>
        <end position="941"/>
    </location>
</feature>
<protein>
    <recommendedName>
        <fullName evidence="8">Hemicentin-1</fullName>
    </recommendedName>
</protein>
<feature type="signal peptide" evidence="3">
    <location>
        <begin position="1"/>
        <end position="19"/>
    </location>
</feature>
<feature type="domain" description="Ig-like" evidence="4">
    <location>
        <begin position="2159"/>
        <end position="2256"/>
    </location>
</feature>
<gene>
    <name evidence="6" type="ORF">PLOB_00007074</name>
</gene>
<accession>A0ABN8QIV1</accession>
<feature type="domain" description="Ig-like" evidence="4">
    <location>
        <begin position="1065"/>
        <end position="1158"/>
    </location>
</feature>
<proteinExistence type="predicted"/>
<keyword evidence="2" id="KW-1015">Disulfide bond</keyword>
<feature type="domain" description="Ig-like" evidence="4">
    <location>
        <begin position="3031"/>
        <end position="3131"/>
    </location>
</feature>
<comment type="caution">
    <text evidence="6">The sequence shown here is derived from an EMBL/GenBank/DDBJ whole genome shotgun (WGS) entry which is preliminary data.</text>
</comment>
<feature type="domain" description="Ig-like" evidence="4">
    <location>
        <begin position="2061"/>
        <end position="2144"/>
    </location>
</feature>
<dbReference type="PROSITE" id="PS50835">
    <property type="entry name" value="IG_LIKE"/>
    <property type="match status" value="29"/>
</dbReference>
<organism evidence="6 7">
    <name type="scientific">Porites lobata</name>
    <dbReference type="NCBI Taxonomy" id="104759"/>
    <lineage>
        <taxon>Eukaryota</taxon>
        <taxon>Metazoa</taxon>
        <taxon>Cnidaria</taxon>
        <taxon>Anthozoa</taxon>
        <taxon>Hexacorallia</taxon>
        <taxon>Scleractinia</taxon>
        <taxon>Fungiina</taxon>
        <taxon>Poritidae</taxon>
        <taxon>Porites</taxon>
    </lineage>
</organism>
<dbReference type="Pfam" id="PF07679">
    <property type="entry name" value="I-set"/>
    <property type="match status" value="21"/>
</dbReference>
<dbReference type="InterPro" id="IPR013106">
    <property type="entry name" value="Ig_V-set"/>
</dbReference>
<feature type="domain" description="Ig-like" evidence="4">
    <location>
        <begin position="3138"/>
        <end position="3235"/>
    </location>
</feature>
<feature type="domain" description="Ig-like" evidence="4">
    <location>
        <begin position="2261"/>
        <end position="2366"/>
    </location>
</feature>
<feature type="domain" description="Ig-like" evidence="4">
    <location>
        <begin position="1718"/>
        <end position="1813"/>
    </location>
</feature>
<dbReference type="CDD" id="cd00096">
    <property type="entry name" value="Ig"/>
    <property type="match status" value="5"/>
</dbReference>
<feature type="domain" description="Ig-like" evidence="4">
    <location>
        <begin position="2599"/>
        <end position="2696"/>
    </location>
</feature>
<reference evidence="6 7" key="1">
    <citation type="submission" date="2022-05" db="EMBL/GenBank/DDBJ databases">
        <authorList>
            <consortium name="Genoscope - CEA"/>
            <person name="William W."/>
        </authorList>
    </citation>
    <scope>NUCLEOTIDE SEQUENCE [LARGE SCALE GENOMIC DNA]</scope>
</reference>
<feature type="domain" description="Ig-like" evidence="4">
    <location>
        <begin position="1941"/>
        <end position="2036"/>
    </location>
</feature>
<evidence type="ECO:0008006" key="8">
    <source>
        <dbReference type="Google" id="ProtNLM"/>
    </source>
</evidence>
<feature type="domain" description="Ig-like" evidence="4">
    <location>
        <begin position="513"/>
        <end position="618"/>
    </location>
</feature>
<feature type="domain" description="Ig-like" evidence="4">
    <location>
        <begin position="2379"/>
        <end position="2474"/>
    </location>
</feature>
<feature type="domain" description="Ig-like" evidence="4">
    <location>
        <begin position="2499"/>
        <end position="2584"/>
    </location>
</feature>
<dbReference type="Gene3D" id="2.60.40.10">
    <property type="entry name" value="Immunoglobulins"/>
    <property type="match status" value="29"/>
</dbReference>
<dbReference type="InterPro" id="IPR050958">
    <property type="entry name" value="Cell_Adh-Cytoskel_Orgn"/>
</dbReference>
<dbReference type="Pfam" id="PF13927">
    <property type="entry name" value="Ig_3"/>
    <property type="match status" value="6"/>
</dbReference>
<feature type="chain" id="PRO_5045162625" description="Hemicentin-1" evidence="3">
    <location>
        <begin position="20"/>
        <end position="3287"/>
    </location>
</feature>
<dbReference type="InterPro" id="IPR007110">
    <property type="entry name" value="Ig-like_dom"/>
</dbReference>
<feature type="domain" description="Ig-like" evidence="4">
    <location>
        <begin position="97"/>
        <end position="186"/>
    </location>
</feature>
<dbReference type="PANTHER" id="PTHR45080:SF8">
    <property type="entry name" value="IG-LIKE DOMAIN-CONTAINING PROTEIN"/>
    <property type="match status" value="1"/>
</dbReference>
<evidence type="ECO:0000259" key="5">
    <source>
        <dbReference type="PROSITE" id="PS50873"/>
    </source>
</evidence>
<evidence type="ECO:0000256" key="1">
    <source>
        <dbReference type="ARBA" id="ARBA00022729"/>
    </source>
</evidence>
<dbReference type="SMART" id="SM00409">
    <property type="entry name" value="IG"/>
    <property type="match status" value="29"/>
</dbReference>
<keyword evidence="1 3" id="KW-0732">Signal</keyword>
<feature type="domain" description="Ig-like" evidence="4">
    <location>
        <begin position="1407"/>
        <end position="1497"/>
    </location>
</feature>
<feature type="domain" description="Ig-like" evidence="4">
    <location>
        <begin position="1504"/>
        <end position="1599"/>
    </location>
</feature>
<feature type="domain" description="Ig-like" evidence="4">
    <location>
        <begin position="411"/>
        <end position="500"/>
    </location>
</feature>
<dbReference type="InterPro" id="IPR003598">
    <property type="entry name" value="Ig_sub2"/>
</dbReference>
<feature type="domain" description="Ig-like" evidence="4">
    <location>
        <begin position="300"/>
        <end position="404"/>
    </location>
</feature>
<feature type="domain" description="Ig-like" evidence="4">
    <location>
        <begin position="206"/>
        <end position="293"/>
    </location>
</feature>
<dbReference type="PANTHER" id="PTHR45080">
    <property type="entry name" value="CONTACTIN 5"/>
    <property type="match status" value="1"/>
</dbReference>
<dbReference type="SMART" id="SM00406">
    <property type="entry name" value="IGv"/>
    <property type="match status" value="16"/>
</dbReference>
<evidence type="ECO:0000256" key="2">
    <source>
        <dbReference type="ARBA" id="ARBA00023157"/>
    </source>
</evidence>
<feature type="domain" description="Ig-like" evidence="4">
    <location>
        <begin position="641"/>
        <end position="733"/>
    </location>
</feature>
<dbReference type="PROSITE" id="PS50873">
    <property type="entry name" value="PEROXIDASE_4"/>
    <property type="match status" value="1"/>
</dbReference>
<feature type="domain" description="Plant heme peroxidase family profile" evidence="5">
    <location>
        <begin position="2880"/>
        <end position="3038"/>
    </location>
</feature>
<dbReference type="InterPro" id="IPR013783">
    <property type="entry name" value="Ig-like_fold"/>
</dbReference>
<dbReference type="EMBL" id="CALNXK010000132">
    <property type="protein sequence ID" value="CAH3165268.1"/>
    <property type="molecule type" value="Genomic_DNA"/>
</dbReference>
<dbReference type="InterPro" id="IPR003599">
    <property type="entry name" value="Ig_sub"/>
</dbReference>
<name>A0ABN8QIV1_9CNID</name>
<feature type="domain" description="Ig-like" evidence="4">
    <location>
        <begin position="740"/>
        <end position="841"/>
    </location>
</feature>
<feature type="domain" description="Ig-like" evidence="4">
    <location>
        <begin position="1606"/>
        <end position="1703"/>
    </location>
</feature>
<dbReference type="InterPro" id="IPR002016">
    <property type="entry name" value="Haem_peroxidase"/>
</dbReference>
<keyword evidence="7" id="KW-1185">Reference proteome</keyword>
<feature type="domain" description="Ig-like" evidence="4">
    <location>
        <begin position="2829"/>
        <end position="2914"/>
    </location>
</feature>
<evidence type="ECO:0000313" key="7">
    <source>
        <dbReference type="Proteomes" id="UP001159405"/>
    </source>
</evidence>
<feature type="domain" description="Ig-like" evidence="4">
    <location>
        <begin position="2708"/>
        <end position="2806"/>
    </location>
</feature>
<sequence>MRQCSRIKFSFSRIPICLAFLLVFSCVIDTRQEETRHPDSFSSLLQIVDDGSVARERRNADASNSHDFLADEPEGSVPVTEGPSIICIKKTFRLRTPSQLSVDVCSTVYAVTGSDISVTCRASSTSGKPKIEWFRYGYPVTNRYSADVAAIDGVLRIRRVSRFNEGSYTCKASNEEGKSEEYFTLKRLNPSLPIILTSDGHVSFGPNDKVAEITIGSDATVYRGATLTIRCPVEGPGNPFVYWTNQGRSVSIGKAQKVGNDLVIRNIDNRYALVYTCTARTLRGKVEEESTVTVLALDPPRIKRGTRNLRMVEEDSTEVEIYVGTNLTIISETQVTVRCEAPVNPAPDIKWQIQGRDTGFKDTVTLSKDNSTLTISDTTDRDSGLYSCTASNNVGRDLSSSSINILPPQPPRIHYSNQVVTQLKKRQVLEATIGDELTVLTGVNVALTCPTSGLPFPTIQWRKDDNDLSFNGTTLQIKNVTTQDSGVFTCEATNRAGKISHGSEFRVIAAERPEINSSAGRLIGLEGIEEAVVKIGQDLRVVEGVIVRLICQVNRGFPTPQVTWYLNDRLIMPSERFLINTRPIDSLTVNGIQLQDTGQLSCVAMNTAGQTRESSFIRILGESSAQIVPGNKSVESIEGTAKVAIQIGDSLNILSGSDISIDCIASGTPPPALKWRWNGREVISRSRTKKFIITEITDGSRLSIQQLTSENEGQYECVATNTGGADRIASVITVLDGTLPKIEASSTSVEHITNLSPVSVQIGTRVTVLSGVRLEITCTASGIPEPSIFWLRQGKQIDFSERFSVHNGTLVVRAIRRSDEGSFTCTANNTIGKTATSTQVDVLEPIKPRITQTGRNLTIERITRLSEAVGGNILCRDGIDLELTCTVQGRPTPQIFWLRGSKTVGSGFKLDLGILEEESSGDYTCLATNVGGEDRKTTRLNVISAIPPKIQSSDKTIEAFEEGAALVVPIGTQLRVAQGTKIDFICRVSGFPTPTVSWAVGNQVLNDRLERQGYFVSPYNGTSSTLLVRTSRSSANDEVFSCRAYNGGGSKTVFSKVRFFERVEPSIKSTWVTGSVGVKESLVTRDPFKVTVGDDVRTFTKTKFTIECPVFAIPLAKVQWTFNGGLLQSKHQTVNNDLVLSEESDLSDAGRYGCSASNPLGNDRAWSNVFFLEPRAPTITTSESSVRLLTTVEYTTTIGANITTLVGSNITFVCASEGLPNPTVSWQKDGVALNASSTLYRMFAFDKNATGVYSCVAENLGGSVMANSTVIILDREIESATVPRIIASGTNQVVVDGRKIVQHTIGGNVTILEGRDLLLRCPTEGFPVPSISWLFNGLPVQISDTLQIDDTTGNLKVVEMTPEDDGVYTCVATNIAGEAREVSFTTVVEPTFPIIDSSNISVEVFDPTRKVLKVKIGTKVTTLTGTPVGITCDVTGFPKPSVSWIKDSTTITESDSERLLMGNNKINLLRAQKSDSGLYMCTASSPGGQTAVVSNITFVEPVKPKIFPASEETELLRRLSVNITIGEKLTVLDKSNVTIECLAEGIPPPSLSWSNDGKKVENSGRNFLHLRSVTKEDSGRYTCSADNFLGSDRQSAILTVRVGRKPTIKSKIEDVRITDKVTAIELDIGSNLTLVGGSSVSIFCKAEGVPDPAITWLLNGNQMFDFSNKTVLVVKNPDLLNLQTVSCSAVSFLGAEIQESYFTILEPSKPVVQIVDDPKNIEAQDLSPVTLTTGDNVTALTNTSITIQCPTTGIPKPTVTWTKDGQQILSGGRYTIQDDGSLMISEADKEDTARYTCIADSVAGKDSASSVVQVVEPEQPAVKVPESGVEIPVGDGGPVTMNIGDNVTAASNTTITIKCPVSGVPTPSVTWTKNGVDIDSVKALSITADNSLVLKGTKIEDGGKYTCSAQSKFGKDDISSVVRIIGKIKPSKPIIDISEKPKAIEAQDRSPITLNIGDNVTALTNTSITIQCPTTGVPKPSVTWTKDGQEIPSGDRYRVQDDGSLMIYEAGEEDNARYTCTADSAAGEDSSTSMVKIVEPAKPAIEVPESGREIPVGDGSPVTMNIGDNVTAATNTTITIKCPVSGVPTPSVTWMKDGVPLAGGERVYFKADNSLVIKGVITSAKYSCSVQSVAGTSSLMSLVNVLGPIKPFVQTSAKPEAINAQDRSPITLTIGDNVTALTNTSITIQCPTSGVPKPTVTWTKDGQDLPSGSRYIVQDDSSLLIIGADKVDNARYTCTAESLVGKDGASSILVVVEPAKPKIQVSEPGREIPVGDGSPVTINIGDNVTAASNTTITIKCTATGVPTPSVTWTKDGVKLVPGDEFYVTYEGSLVLKETDVNDSAEYTCVAKSKFGKDNTSSVVKIKEPTKPEVIIPGKPRTIEALDRSPITLTIGDNVTALTNTSITIQCPTTGAPKPTVTWTKDGEKLLIGGKYTVQDDSSLVISKTDEDDNARYTCNAESVTGKDSTSSVVKVVAPIKPEIDVPESGRDIPVGDGSPVTMNIGDNVTAASNTTITIKCPVSGVPTPSVTWTKDGQNTLESDNVFIRSDNSLVIKRAEIEDSAKFICSVHSQFGRKNISSKVTIVGHSKPVLKTPKEPKAIESKDRSPVSISIGDNVTTLANTSITITCPNTGIPKPVVTWTKDGREISVGERYTVQNDGSLLISEANEEDDARYTCTAYSVAGKDSATSVVELVEPSKPAINVPEPGVAIPVGDGSPITMNIGDNVTAAANTTITIRCPVSGVPTPSITWRKDGVDVIEGEKLSIMKDDALIIKGADSEDSAKYTCKVESHFGEESLSSMVKIKGPSKPVIKISDKSTSVLAQDLTPLTLIAGDNVTALTNTSITIQCPTSGIPKPTVTWTKNGQEILIGGRYKVKDDGSLLISEADEVDNARYTCTAGSVSGKDSASSTVKVVDPVRPAIEVPKSGSEIPVGDGGPVTANIGDNVTAALNTTITIKCPVSGVPTPSVSWFKDGSPISQGERLSLTSNSSLVVNRAEMGDSAKYTCSVQSVFGKEDLSTTMTIIEPVAPQIIHSVGNITSVTEGTVNITIGQNLLTVIDTKLSINCTVKGIPIPHVTWTKGNQTLPSDGRMTLRNGTLVIVELETSDSGNYTCSSKNSAGMAASSSNVNVKVPSLPEIIRTGVKDVQVYDSRSIEVVAGSKVVTISGNNVILSCPVQGFPTPSIQWRKGDVLLGEEESTLTLLDTEVNDSGQYTCTATSSLVEFYDSATTNLTVIAPQAPVISTDEQTVDVLKIERVSVTVGGVVTTLDGNGVTILCGAGRRGLI</sequence>
<dbReference type="InterPro" id="IPR013098">
    <property type="entry name" value="Ig_I-set"/>
</dbReference>
<feature type="domain" description="Ig-like" evidence="4">
    <location>
        <begin position="948"/>
        <end position="1058"/>
    </location>
</feature>
<evidence type="ECO:0000259" key="4">
    <source>
        <dbReference type="PROSITE" id="PS50835"/>
    </source>
</evidence>
<dbReference type="Proteomes" id="UP001159405">
    <property type="component" value="Unassembled WGS sequence"/>
</dbReference>
<feature type="domain" description="Ig-like" evidence="4">
    <location>
        <begin position="2939"/>
        <end position="3026"/>
    </location>
</feature>
<dbReference type="PROSITE" id="PS51257">
    <property type="entry name" value="PROKAR_LIPOPROTEIN"/>
    <property type="match status" value="1"/>
</dbReference>
<evidence type="ECO:0000313" key="6">
    <source>
        <dbReference type="EMBL" id="CAH3165268.1"/>
    </source>
</evidence>
<evidence type="ECO:0000256" key="3">
    <source>
        <dbReference type="SAM" id="SignalP"/>
    </source>
</evidence>
<dbReference type="InterPro" id="IPR036179">
    <property type="entry name" value="Ig-like_dom_sf"/>
</dbReference>